<dbReference type="InterPro" id="IPR007862">
    <property type="entry name" value="Adenylate_kinase_lid-dom"/>
</dbReference>
<feature type="binding site" evidence="6">
    <location>
        <begin position="86"/>
        <end position="89"/>
    </location>
    <ligand>
        <name>AMP</name>
        <dbReference type="ChEBI" id="CHEBI:456215"/>
    </ligand>
</feature>
<dbReference type="CDD" id="cd01428">
    <property type="entry name" value="ADK"/>
    <property type="match status" value="1"/>
</dbReference>
<comment type="pathway">
    <text evidence="6">Purine metabolism; AMP biosynthesis via salvage pathway; AMP from ADP: step 1/1.</text>
</comment>
<dbReference type="PANTHER" id="PTHR23359">
    <property type="entry name" value="NUCLEOTIDE KINASE"/>
    <property type="match status" value="1"/>
</dbReference>
<keyword evidence="3 6" id="KW-0547">Nucleotide-binding</keyword>
<evidence type="ECO:0000256" key="6">
    <source>
        <dbReference type="HAMAP-Rule" id="MF_00235"/>
    </source>
</evidence>
<keyword evidence="2 6" id="KW-0545">Nucleotide biosynthesis</keyword>
<keyword evidence="1 6" id="KW-0808">Transferase</keyword>
<feature type="region of interest" description="NMP" evidence="6">
    <location>
        <begin position="30"/>
        <end position="59"/>
    </location>
</feature>
<dbReference type="Gene3D" id="3.40.50.300">
    <property type="entry name" value="P-loop containing nucleotide triphosphate hydrolases"/>
    <property type="match status" value="1"/>
</dbReference>
<dbReference type="SUPFAM" id="SSF57774">
    <property type="entry name" value="Microbial and mitochondrial ADK, insert 'zinc finger' domain"/>
    <property type="match status" value="1"/>
</dbReference>
<comment type="subcellular location">
    <subcellularLocation>
        <location evidence="6 8">Cytoplasm</location>
    </subcellularLocation>
</comment>
<dbReference type="InterPro" id="IPR027417">
    <property type="entry name" value="P-loop_NTPase"/>
</dbReference>
<dbReference type="GO" id="GO:0005737">
    <property type="term" value="C:cytoplasm"/>
    <property type="evidence" value="ECO:0007669"/>
    <property type="project" value="UniProtKB-SubCell"/>
</dbReference>
<dbReference type="SUPFAM" id="SSF52540">
    <property type="entry name" value="P-loop containing nucleoside triphosphate hydrolases"/>
    <property type="match status" value="1"/>
</dbReference>
<dbReference type="InterPro" id="IPR033690">
    <property type="entry name" value="Adenylat_kinase_CS"/>
</dbReference>
<dbReference type="PROSITE" id="PS00113">
    <property type="entry name" value="ADENYLATE_KINASE"/>
    <property type="match status" value="1"/>
</dbReference>
<name>A0A841CAQ6_9LACT</name>
<comment type="domain">
    <text evidence="6">Consists of three domains, a large central CORE domain and two small peripheral domains, NMPbind and LID, which undergo movements during catalysis. The LID domain closes over the site of phosphoryl transfer upon ATP binding. Assembling and dissambling the active center during each catalytic cycle provides an effective means to prevent ATP hydrolysis. Some bacteria have evolved a zinc-coordinating structure that stabilizes the LID domain.</text>
</comment>
<keyword evidence="6" id="KW-0963">Cytoplasm</keyword>
<keyword evidence="6" id="KW-0479">Metal-binding</keyword>
<evidence type="ECO:0000313" key="10">
    <source>
        <dbReference type="EMBL" id="MBB5888479.1"/>
    </source>
</evidence>
<dbReference type="Proteomes" id="UP000562464">
    <property type="component" value="Unassembled WGS sequence"/>
</dbReference>
<evidence type="ECO:0000256" key="7">
    <source>
        <dbReference type="RuleBase" id="RU003330"/>
    </source>
</evidence>
<protein>
    <recommendedName>
        <fullName evidence="6 8">Adenylate kinase</fullName>
        <shortName evidence="6">AK</shortName>
        <ecNumber evidence="6 8">2.7.4.3</ecNumber>
    </recommendedName>
    <alternativeName>
        <fullName evidence="6">ATP-AMP transphosphorylase</fullName>
    </alternativeName>
    <alternativeName>
        <fullName evidence="6">ATP:AMP phosphotransferase</fullName>
    </alternativeName>
    <alternativeName>
        <fullName evidence="6">Adenylate monophosphate kinase</fullName>
    </alternativeName>
</protein>
<organism evidence="10 11">
    <name type="scientific">Lactovum miscens</name>
    <dbReference type="NCBI Taxonomy" id="190387"/>
    <lineage>
        <taxon>Bacteria</taxon>
        <taxon>Bacillati</taxon>
        <taxon>Bacillota</taxon>
        <taxon>Bacilli</taxon>
        <taxon>Lactobacillales</taxon>
        <taxon>Streptococcaceae</taxon>
        <taxon>Lactovum</taxon>
    </lineage>
</organism>
<dbReference type="NCBIfam" id="NF001380">
    <property type="entry name" value="PRK00279.1-2"/>
    <property type="match status" value="1"/>
</dbReference>
<feature type="binding site" evidence="6">
    <location>
        <position position="128"/>
    </location>
    <ligand>
        <name>ATP</name>
        <dbReference type="ChEBI" id="CHEBI:30616"/>
    </ligand>
</feature>
<dbReference type="EMBL" id="JACHHV010000027">
    <property type="protein sequence ID" value="MBB5888479.1"/>
    <property type="molecule type" value="Genomic_DNA"/>
</dbReference>
<dbReference type="InterPro" id="IPR006259">
    <property type="entry name" value="Adenyl_kin_sub"/>
</dbReference>
<feature type="domain" description="Adenylate kinase active site lid" evidence="9">
    <location>
        <begin position="128"/>
        <end position="164"/>
    </location>
</feature>
<comment type="function">
    <text evidence="6">Catalyzes the reversible transfer of the terminal phosphate group between ATP and AMP. Plays an important role in cellular energy homeostasis and in adenine nucleotide metabolism.</text>
</comment>
<evidence type="ECO:0000256" key="1">
    <source>
        <dbReference type="ARBA" id="ARBA00022679"/>
    </source>
</evidence>
<comment type="similarity">
    <text evidence="6 7">Belongs to the adenylate kinase family.</text>
</comment>
<dbReference type="GO" id="GO:0005524">
    <property type="term" value="F:ATP binding"/>
    <property type="evidence" value="ECO:0007669"/>
    <property type="project" value="UniProtKB-UniRule"/>
</dbReference>
<dbReference type="InterPro" id="IPR000850">
    <property type="entry name" value="Adenylat/UMP-CMP_kin"/>
</dbReference>
<dbReference type="Pfam" id="PF05191">
    <property type="entry name" value="ADK_lid"/>
    <property type="match status" value="1"/>
</dbReference>
<sequence>MNLLIMGLPGAGKGTQAEMIVQNYGVKHVSTGDMFREAIKNETEMGKLAKGFIDKGELVPDDVTRGVVMERLSKEDIKKNGVLMDGYPRNIDQAIATDEMFAELGLNLDAVINIEVDPSILVDRISGRFICCTCGATYHKLNKLPKVEGVCDICGGHEFYQRDDDKPETVETRIKINEELSTPILEHYRKLGLVKDINGMGGIDDIKSSVKAVLDNL</sequence>
<feature type="binding site" evidence="6">
    <location>
        <begin position="10"/>
        <end position="15"/>
    </location>
    <ligand>
        <name>ATP</name>
        <dbReference type="ChEBI" id="CHEBI:30616"/>
    </ligand>
</feature>
<reference evidence="10 11" key="1">
    <citation type="submission" date="2020-08" db="EMBL/GenBank/DDBJ databases">
        <title>Genomic Encyclopedia of Type Strains, Phase IV (KMG-IV): sequencing the most valuable type-strain genomes for metagenomic binning, comparative biology and taxonomic classification.</title>
        <authorList>
            <person name="Goeker M."/>
        </authorList>
    </citation>
    <scope>NUCLEOTIDE SEQUENCE [LARGE SCALE GENOMIC DNA]</scope>
    <source>
        <strain evidence="10 11">DSM 14925</strain>
    </source>
</reference>
<feature type="binding site" evidence="6">
    <location>
        <position position="93"/>
    </location>
    <ligand>
        <name>AMP</name>
        <dbReference type="ChEBI" id="CHEBI:456215"/>
    </ligand>
</feature>
<keyword evidence="4 6" id="KW-0418">Kinase</keyword>
<feature type="binding site" evidence="6">
    <location>
        <position position="31"/>
    </location>
    <ligand>
        <name>AMP</name>
        <dbReference type="ChEBI" id="CHEBI:456215"/>
    </ligand>
</feature>
<comment type="catalytic activity">
    <reaction evidence="6 8">
        <text>AMP + ATP = 2 ADP</text>
        <dbReference type="Rhea" id="RHEA:12973"/>
        <dbReference type="ChEBI" id="CHEBI:30616"/>
        <dbReference type="ChEBI" id="CHEBI:456215"/>
        <dbReference type="ChEBI" id="CHEBI:456216"/>
        <dbReference type="EC" id="2.7.4.3"/>
    </reaction>
</comment>
<dbReference type="GO" id="GO:0004017">
    <property type="term" value="F:AMP kinase activity"/>
    <property type="evidence" value="ECO:0007669"/>
    <property type="project" value="UniProtKB-UniRule"/>
</dbReference>
<gene>
    <name evidence="6" type="primary">adk</name>
    <name evidence="10" type="ORF">HNQ37_001380</name>
</gene>
<feature type="binding site" evidence="6">
    <location>
        <position position="134"/>
    </location>
    <ligand>
        <name>Zn(2+)</name>
        <dbReference type="ChEBI" id="CHEBI:29105"/>
        <note>structural</note>
    </ligand>
</feature>
<dbReference type="InterPro" id="IPR036193">
    <property type="entry name" value="ADK_active_lid_dom_sf"/>
</dbReference>
<dbReference type="GO" id="GO:0044209">
    <property type="term" value="P:AMP salvage"/>
    <property type="evidence" value="ECO:0007669"/>
    <property type="project" value="UniProtKB-UniRule"/>
</dbReference>
<feature type="binding site" evidence="6">
    <location>
        <position position="36"/>
    </location>
    <ligand>
        <name>AMP</name>
        <dbReference type="ChEBI" id="CHEBI:456215"/>
    </ligand>
</feature>
<feature type="binding site" evidence="6">
    <location>
        <position position="162"/>
    </location>
    <ligand>
        <name>AMP</name>
        <dbReference type="ChEBI" id="CHEBI:456215"/>
    </ligand>
</feature>
<evidence type="ECO:0000256" key="8">
    <source>
        <dbReference type="RuleBase" id="RU003331"/>
    </source>
</evidence>
<comment type="caution">
    <text evidence="10">The sequence shown here is derived from an EMBL/GenBank/DDBJ whole genome shotgun (WGS) entry which is preliminary data.</text>
</comment>
<dbReference type="RefSeq" id="WP_183540569.1">
    <property type="nucleotide sequence ID" value="NZ_DASWOY010000027.1"/>
</dbReference>
<dbReference type="NCBIfam" id="NF001381">
    <property type="entry name" value="PRK00279.1-3"/>
    <property type="match status" value="1"/>
</dbReference>
<evidence type="ECO:0000256" key="3">
    <source>
        <dbReference type="ARBA" id="ARBA00022741"/>
    </source>
</evidence>
<keyword evidence="5 6" id="KW-0067">ATP-binding</keyword>
<feature type="binding site" evidence="6">
    <location>
        <position position="154"/>
    </location>
    <ligand>
        <name>Zn(2+)</name>
        <dbReference type="ChEBI" id="CHEBI:29105"/>
        <note>structural</note>
    </ligand>
</feature>
<comment type="caution">
    <text evidence="6">Lacks conserved residue(s) required for the propagation of feature annotation.</text>
</comment>
<feature type="binding site" evidence="6">
    <location>
        <begin position="137"/>
        <end position="138"/>
    </location>
    <ligand>
        <name>ATP</name>
        <dbReference type="ChEBI" id="CHEBI:30616"/>
    </ligand>
</feature>
<dbReference type="GO" id="GO:0008270">
    <property type="term" value="F:zinc ion binding"/>
    <property type="evidence" value="ECO:0007669"/>
    <property type="project" value="UniProtKB-UniRule"/>
</dbReference>
<feature type="binding site" evidence="6">
    <location>
        <position position="151"/>
    </location>
    <ligand>
        <name>Zn(2+)</name>
        <dbReference type="ChEBI" id="CHEBI:29105"/>
        <note>structural</note>
    </ligand>
</feature>
<dbReference type="UniPathway" id="UPA00588">
    <property type="reaction ID" value="UER00649"/>
</dbReference>
<evidence type="ECO:0000259" key="9">
    <source>
        <dbReference type="Pfam" id="PF05191"/>
    </source>
</evidence>
<dbReference type="EC" id="2.7.4.3" evidence="6 8"/>
<dbReference type="NCBIfam" id="TIGR01351">
    <property type="entry name" value="adk"/>
    <property type="match status" value="1"/>
</dbReference>
<proteinExistence type="inferred from homology"/>
<keyword evidence="11" id="KW-1185">Reference proteome</keyword>
<dbReference type="FunFam" id="3.40.50.300:FF:000106">
    <property type="entry name" value="Adenylate kinase mitochondrial"/>
    <property type="match status" value="1"/>
</dbReference>
<evidence type="ECO:0000256" key="5">
    <source>
        <dbReference type="ARBA" id="ARBA00022840"/>
    </source>
</evidence>
<comment type="subunit">
    <text evidence="6 8">Monomer.</text>
</comment>
<dbReference type="AlphaFoldDB" id="A0A841CAQ6"/>
<dbReference type="Pfam" id="PF00406">
    <property type="entry name" value="ADK"/>
    <property type="match status" value="1"/>
</dbReference>
<accession>A0A841CAQ6</accession>
<evidence type="ECO:0000313" key="11">
    <source>
        <dbReference type="Proteomes" id="UP000562464"/>
    </source>
</evidence>
<feature type="binding site" evidence="6">
    <location>
        <begin position="57"/>
        <end position="59"/>
    </location>
    <ligand>
        <name>AMP</name>
        <dbReference type="ChEBI" id="CHEBI:456215"/>
    </ligand>
</feature>
<dbReference type="PRINTS" id="PR00094">
    <property type="entry name" value="ADENYLTKNASE"/>
</dbReference>
<feature type="binding site" evidence="6">
    <location>
        <position position="201"/>
    </location>
    <ligand>
        <name>ATP</name>
        <dbReference type="ChEBI" id="CHEBI:30616"/>
    </ligand>
</feature>
<evidence type="ECO:0000256" key="2">
    <source>
        <dbReference type="ARBA" id="ARBA00022727"/>
    </source>
</evidence>
<feature type="binding site" evidence="6">
    <location>
        <position position="173"/>
    </location>
    <ligand>
        <name>AMP</name>
        <dbReference type="ChEBI" id="CHEBI:456215"/>
    </ligand>
</feature>
<dbReference type="HAMAP" id="MF_00235">
    <property type="entry name" value="Adenylate_kinase_Adk"/>
    <property type="match status" value="1"/>
</dbReference>
<feature type="binding site" evidence="6">
    <location>
        <position position="131"/>
    </location>
    <ligand>
        <name>Zn(2+)</name>
        <dbReference type="ChEBI" id="CHEBI:29105"/>
        <note>structural</note>
    </ligand>
</feature>
<keyword evidence="6" id="KW-0862">Zinc</keyword>
<evidence type="ECO:0000256" key="4">
    <source>
        <dbReference type="ARBA" id="ARBA00022777"/>
    </source>
</evidence>